<evidence type="ECO:0000256" key="9">
    <source>
        <dbReference type="SAM" id="MobiDB-lite"/>
    </source>
</evidence>
<dbReference type="PANTHER" id="PTHR48041:SF131">
    <property type="entry name" value="ABC TRANSPORTER DOMAIN-CONTAINING PROTEIN"/>
    <property type="match status" value="1"/>
</dbReference>
<reference evidence="12 13" key="1">
    <citation type="submission" date="2023-08" db="EMBL/GenBank/DDBJ databases">
        <title>A Necator americanus chromosomal reference genome.</title>
        <authorList>
            <person name="Ilik V."/>
            <person name="Petrzelkova K.J."/>
            <person name="Pardy F."/>
            <person name="Fuh T."/>
            <person name="Niatou-Singa F.S."/>
            <person name="Gouil Q."/>
            <person name="Baker L."/>
            <person name="Ritchie M.E."/>
            <person name="Jex A.R."/>
            <person name="Gazzola D."/>
            <person name="Li H."/>
            <person name="Toshio Fujiwara R."/>
            <person name="Zhan B."/>
            <person name="Aroian R.V."/>
            <person name="Pafco B."/>
            <person name="Schwarz E.M."/>
        </authorList>
    </citation>
    <scope>NUCLEOTIDE SEQUENCE [LARGE SCALE GENOMIC DNA]</scope>
    <source>
        <strain evidence="12 13">Aroian</strain>
        <tissue evidence="12">Whole animal</tissue>
    </source>
</reference>
<evidence type="ECO:0000256" key="10">
    <source>
        <dbReference type="SAM" id="Phobius"/>
    </source>
</evidence>
<dbReference type="Pfam" id="PF19055">
    <property type="entry name" value="ABC2_membrane_7"/>
    <property type="match status" value="1"/>
</dbReference>
<evidence type="ECO:0000256" key="3">
    <source>
        <dbReference type="ARBA" id="ARBA00022448"/>
    </source>
</evidence>
<dbReference type="CDD" id="cd03213">
    <property type="entry name" value="ABCG_EPDR"/>
    <property type="match status" value="1"/>
</dbReference>
<keyword evidence="7 10" id="KW-1133">Transmembrane helix</keyword>
<dbReference type="InterPro" id="IPR003593">
    <property type="entry name" value="AAA+_ATPase"/>
</dbReference>
<comment type="caution">
    <text evidence="12">The sequence shown here is derived from an EMBL/GenBank/DDBJ whole genome shotgun (WGS) entry which is preliminary data.</text>
</comment>
<dbReference type="Proteomes" id="UP001303046">
    <property type="component" value="Unassembled WGS sequence"/>
</dbReference>
<organism evidence="12 13">
    <name type="scientific">Necator americanus</name>
    <name type="common">Human hookworm</name>
    <dbReference type="NCBI Taxonomy" id="51031"/>
    <lineage>
        <taxon>Eukaryota</taxon>
        <taxon>Metazoa</taxon>
        <taxon>Ecdysozoa</taxon>
        <taxon>Nematoda</taxon>
        <taxon>Chromadorea</taxon>
        <taxon>Rhabditida</taxon>
        <taxon>Rhabditina</taxon>
        <taxon>Rhabditomorpha</taxon>
        <taxon>Strongyloidea</taxon>
        <taxon>Ancylostomatidae</taxon>
        <taxon>Bunostominae</taxon>
        <taxon>Necator</taxon>
    </lineage>
</organism>
<protein>
    <recommendedName>
        <fullName evidence="11">ABC transporter domain-containing protein</fullName>
    </recommendedName>
</protein>
<evidence type="ECO:0000256" key="6">
    <source>
        <dbReference type="ARBA" id="ARBA00022840"/>
    </source>
</evidence>
<evidence type="ECO:0000256" key="8">
    <source>
        <dbReference type="ARBA" id="ARBA00023136"/>
    </source>
</evidence>
<dbReference type="InterPro" id="IPR043926">
    <property type="entry name" value="ABCG_dom"/>
</dbReference>
<proteinExistence type="inferred from homology"/>
<accession>A0ABR1DJS2</accession>
<feature type="region of interest" description="Disordered" evidence="9">
    <location>
        <begin position="763"/>
        <end position="789"/>
    </location>
</feature>
<evidence type="ECO:0000313" key="12">
    <source>
        <dbReference type="EMBL" id="KAK6750726.1"/>
    </source>
</evidence>
<dbReference type="Gene3D" id="3.40.50.300">
    <property type="entry name" value="P-loop containing nucleotide triphosphate hydrolases"/>
    <property type="match status" value="1"/>
</dbReference>
<evidence type="ECO:0000259" key="11">
    <source>
        <dbReference type="PROSITE" id="PS50893"/>
    </source>
</evidence>
<name>A0ABR1DJS2_NECAM</name>
<dbReference type="InterPro" id="IPR050352">
    <property type="entry name" value="ABCG_transporters"/>
</dbReference>
<dbReference type="InterPro" id="IPR027417">
    <property type="entry name" value="P-loop_NTPase"/>
</dbReference>
<sequence>MSAEPVSKATLSAEEARHSRSQQWVSILWKDIRVSTKKGRLILSGVSGIALPGEVIAIMGASAAGKTTLLNTLLHRNLQGLTVEGDVLVNGQKIGSAVTSVSAYVQQEDLFVGTLTVREHLMIMAMLKLPSSFSSSMRAARVEQVMKDMLLEGAQSSRIGVPGIIKGISGGEMKRLAFASKMLSNPPLLFCDEPTTGLDSHMAQVVVKRLESLSERGKTILCTINQPSSELFELFHKVVFLAQGRVAFHGTPDEAVTFFAKCGSVLPDHTNPADHFIDALAIWPDNAEECRAKTNEICNEFVLSPYADRIEAQITAASKRRTLRPHQGPHFLRLVSGLFLRHIKDNIRNKSVMRAKFVQKIFMALFLGSLYFQTQADQDGVTNLKGILFFFCSELTYPTIYGIQTYMPGEFPLVVREYHDGCYPVLAYYIAKVLSYMPIFSLDGMILLTVAYWMIGLAATSGRFIRTLITGALVEAMVASLGIAVCSISPSYAVAVTITGPLLTIYSMTGGLFTNVAMIPEWIRWVQYLSWFRFGYESFIINEWTYEKYNNITCKVAGDRVAESCERSGSEVIENLNFHPSNIYFNWWCMLIYTLANYCIGYIALIARAASDHAPHGGADRDATRLCGAFHFQLGSSVDVLFFPYRKRVIQAFKPVVYVKKSAVVKAMEVRSASNPTSTSGSPITNAGDEIQENLVKPDMSGAPSSARPLSAPTPIRIMSTINHSREAPQPHRLPPGIRVVRGSSSTSTVAGVRSPTHHVRTVLGTGASHPGRMVSSGSTSPGSIRSTPIRTVVGAGQGMRVMQQGGRTLIAVPSGSRLAATLSSVAARAAPVELTTTANNVPALSVIDVNRPKSGEKLTCEGEVSEESMNTDIQNNSVEIHCEDVEPTDVVEDSECIAGVDESEASSSRQEERSLMLSESTPGSEQKVSGVLSGSGMVTRRMARETNNCTTPSVGPNQPVDAMDIASCSRMDLPMPHSRRRAAKRPKYSLSTGELVRAQYILPPDQLPRRVNVPREENPLSITEQARLSRRPIVVHSSGVEFPIPMSLEAHPMKLDDIAPENPREDILRDDDGVPYCFLCHSVLKTWQGYEYHIMAVHLKYRPYRCMYCMKEYFYTEEEGLSHVRSQHHGKTVTLLREYHDDKEKQLEDAFCALFMAVREGPNFTAERAAAIEKAAYMHLQKFKRMRMKVPEFATRAKVMRDFASQTFATMSSPQSLIPSMKYMSQPRHHYEHLQHHLEPLQHPQISIPMKVMEVDHPEGQQRFVRMSNGELAELNDRYVIEGEEEDPVGEYIEVDYVDEIIEEEVEPVRVDQEEVDHLSHTDTRHEIEHEY</sequence>
<dbReference type="SMART" id="SM00382">
    <property type="entry name" value="AAA"/>
    <property type="match status" value="1"/>
</dbReference>
<dbReference type="PROSITE" id="PS50893">
    <property type="entry name" value="ABC_TRANSPORTER_2"/>
    <property type="match status" value="1"/>
</dbReference>
<keyword evidence="8 10" id="KW-0472">Membrane</keyword>
<dbReference type="PANTHER" id="PTHR48041">
    <property type="entry name" value="ABC TRANSPORTER G FAMILY MEMBER 28"/>
    <property type="match status" value="1"/>
</dbReference>
<comment type="similarity">
    <text evidence="2">Belongs to the ABC transporter superfamily. ABCG family. Eye pigment precursor importer (TC 3.A.1.204) subfamily.</text>
</comment>
<dbReference type="InterPro" id="IPR003439">
    <property type="entry name" value="ABC_transporter-like_ATP-bd"/>
</dbReference>
<evidence type="ECO:0000256" key="1">
    <source>
        <dbReference type="ARBA" id="ARBA00004141"/>
    </source>
</evidence>
<comment type="subcellular location">
    <subcellularLocation>
        <location evidence="1">Membrane</location>
        <topology evidence="1">Multi-pass membrane protein</topology>
    </subcellularLocation>
</comment>
<evidence type="ECO:0000256" key="5">
    <source>
        <dbReference type="ARBA" id="ARBA00022741"/>
    </source>
</evidence>
<dbReference type="EMBL" id="JAVFWL010000004">
    <property type="protein sequence ID" value="KAK6750726.1"/>
    <property type="molecule type" value="Genomic_DNA"/>
</dbReference>
<evidence type="ECO:0000256" key="2">
    <source>
        <dbReference type="ARBA" id="ARBA00005814"/>
    </source>
</evidence>
<feature type="transmembrane region" description="Helical" evidence="10">
    <location>
        <begin position="505"/>
        <end position="523"/>
    </location>
</feature>
<dbReference type="Pfam" id="PF00005">
    <property type="entry name" value="ABC_tran"/>
    <property type="match status" value="1"/>
</dbReference>
<keyword evidence="4 10" id="KW-0812">Transmembrane</keyword>
<keyword evidence="3" id="KW-0813">Transport</keyword>
<feature type="region of interest" description="Disordered" evidence="9">
    <location>
        <begin position="1313"/>
        <end position="1333"/>
    </location>
</feature>
<feature type="region of interest" description="Disordered" evidence="9">
    <location>
        <begin position="900"/>
        <end position="935"/>
    </location>
</feature>
<gene>
    <name evidence="12" type="primary">Necator_chrIV.g15894</name>
    <name evidence="12" type="ORF">RB195_002599</name>
</gene>
<dbReference type="InterPro" id="IPR013525">
    <property type="entry name" value="ABC2_TM"/>
</dbReference>
<evidence type="ECO:0000313" key="13">
    <source>
        <dbReference type="Proteomes" id="UP001303046"/>
    </source>
</evidence>
<keyword evidence="5" id="KW-0547">Nucleotide-binding</keyword>
<keyword evidence="13" id="KW-1185">Reference proteome</keyword>
<keyword evidence="6" id="KW-0067">ATP-binding</keyword>
<evidence type="ECO:0000256" key="7">
    <source>
        <dbReference type="ARBA" id="ARBA00022989"/>
    </source>
</evidence>
<dbReference type="SUPFAM" id="SSF52540">
    <property type="entry name" value="P-loop containing nucleoside triphosphate hydrolases"/>
    <property type="match status" value="1"/>
</dbReference>
<feature type="compositionally biased region" description="Low complexity" evidence="9">
    <location>
        <begin position="776"/>
        <end position="789"/>
    </location>
</feature>
<evidence type="ECO:0000256" key="4">
    <source>
        <dbReference type="ARBA" id="ARBA00022692"/>
    </source>
</evidence>
<feature type="transmembrane region" description="Helical" evidence="10">
    <location>
        <begin position="433"/>
        <end position="455"/>
    </location>
</feature>
<feature type="compositionally biased region" description="Polar residues" evidence="9">
    <location>
        <begin position="918"/>
        <end position="928"/>
    </location>
</feature>
<feature type="transmembrane region" description="Helical" evidence="10">
    <location>
        <begin position="585"/>
        <end position="605"/>
    </location>
</feature>
<dbReference type="Pfam" id="PF01061">
    <property type="entry name" value="ABC2_membrane"/>
    <property type="match status" value="1"/>
</dbReference>
<feature type="domain" description="ABC transporter" evidence="11">
    <location>
        <begin position="27"/>
        <end position="268"/>
    </location>
</feature>
<feature type="transmembrane region" description="Helical" evidence="10">
    <location>
        <begin position="467"/>
        <end position="493"/>
    </location>
</feature>